<feature type="compositionally biased region" description="Low complexity" evidence="1">
    <location>
        <begin position="59"/>
        <end position="74"/>
    </location>
</feature>
<evidence type="ECO:0000256" key="1">
    <source>
        <dbReference type="SAM" id="MobiDB-lite"/>
    </source>
</evidence>
<organism evidence="3 4">
    <name type="scientific">Polyplax serrata</name>
    <name type="common">Common mouse louse</name>
    <dbReference type="NCBI Taxonomy" id="468196"/>
    <lineage>
        <taxon>Eukaryota</taxon>
        <taxon>Metazoa</taxon>
        <taxon>Ecdysozoa</taxon>
        <taxon>Arthropoda</taxon>
        <taxon>Hexapoda</taxon>
        <taxon>Insecta</taxon>
        <taxon>Pterygota</taxon>
        <taxon>Neoptera</taxon>
        <taxon>Paraneoptera</taxon>
        <taxon>Psocodea</taxon>
        <taxon>Troctomorpha</taxon>
        <taxon>Phthiraptera</taxon>
        <taxon>Anoplura</taxon>
        <taxon>Polyplacidae</taxon>
        <taxon>Polyplax</taxon>
    </lineage>
</organism>
<dbReference type="PANTHER" id="PTHR13589:SF15">
    <property type="entry name" value="CREB-REGULATED TRANSCRIPTION COACTIVATOR, ISOFORM B"/>
    <property type="match status" value="1"/>
</dbReference>
<gene>
    <name evidence="3" type="ORF">RUM44_011605</name>
</gene>
<proteinExistence type="predicted"/>
<accession>A0ABR1AQH6</accession>
<dbReference type="InterPro" id="IPR024785">
    <property type="entry name" value="TORC_C"/>
</dbReference>
<evidence type="ECO:0000259" key="2">
    <source>
        <dbReference type="Pfam" id="PF12886"/>
    </source>
</evidence>
<evidence type="ECO:0000313" key="3">
    <source>
        <dbReference type="EMBL" id="KAK6624745.1"/>
    </source>
</evidence>
<keyword evidence="4" id="KW-1185">Reference proteome</keyword>
<dbReference type="EMBL" id="JAWJWF010000046">
    <property type="protein sequence ID" value="KAK6624745.1"/>
    <property type="molecule type" value="Genomic_DNA"/>
</dbReference>
<reference evidence="3 4" key="1">
    <citation type="submission" date="2023-09" db="EMBL/GenBank/DDBJ databases">
        <title>Genomes of two closely related lineages of the louse Polyplax serrata with different host specificities.</title>
        <authorList>
            <person name="Martinu J."/>
            <person name="Tarabai H."/>
            <person name="Stefka J."/>
            <person name="Hypsa V."/>
        </authorList>
    </citation>
    <scope>NUCLEOTIDE SEQUENCE [LARGE SCALE GENOMIC DNA]</scope>
    <source>
        <strain evidence="3">98ZLc_SE</strain>
    </source>
</reference>
<protein>
    <recommendedName>
        <fullName evidence="2">Transducer of regulated CREB activity C-terminal domain-containing protein</fullName>
    </recommendedName>
</protein>
<name>A0ABR1AQH6_POLSC</name>
<dbReference type="Proteomes" id="UP001359485">
    <property type="component" value="Unassembled WGS sequence"/>
</dbReference>
<dbReference type="Pfam" id="PF12886">
    <property type="entry name" value="TORC_C"/>
    <property type="match status" value="1"/>
</dbReference>
<sequence>MDTPSSGSITYITSPNSSTTTQVITSEDGVNQDLGTETGYYNTSPSQLQYSRNTGGGSTQQTTPQTPNTPSSIPDIILTDFSSSTTDDLTKPSLASAMSGSFDSDLFPSDETLRAGLGPIDFDGFQMLTDPDMNVISDPSAEDHFRLDRLDRL</sequence>
<feature type="region of interest" description="Disordered" evidence="1">
    <location>
        <begin position="1"/>
        <end position="74"/>
    </location>
</feature>
<dbReference type="PANTHER" id="PTHR13589">
    <property type="entry name" value="CREB-REGULATED TRANSCRIPTION COACTIVATOR"/>
    <property type="match status" value="1"/>
</dbReference>
<evidence type="ECO:0000313" key="4">
    <source>
        <dbReference type="Proteomes" id="UP001359485"/>
    </source>
</evidence>
<comment type="caution">
    <text evidence="3">The sequence shown here is derived from an EMBL/GenBank/DDBJ whole genome shotgun (WGS) entry which is preliminary data.</text>
</comment>
<feature type="domain" description="Transducer of regulated CREB activity C-terminal" evidence="2">
    <location>
        <begin position="74"/>
        <end position="150"/>
    </location>
</feature>
<feature type="compositionally biased region" description="Polar residues" evidence="1">
    <location>
        <begin position="1"/>
        <end position="52"/>
    </location>
</feature>
<dbReference type="InterPro" id="IPR024786">
    <property type="entry name" value="TORC"/>
</dbReference>